<dbReference type="InParanoid" id="A0A165IRA8"/>
<keyword evidence="3" id="KW-0472">Membrane</keyword>
<dbReference type="Gene3D" id="2.60.40.10">
    <property type="entry name" value="Immunoglobulins"/>
    <property type="match status" value="1"/>
</dbReference>
<dbReference type="SUPFAM" id="SSF50965">
    <property type="entry name" value="Galactose oxidase, central domain"/>
    <property type="match status" value="1"/>
</dbReference>
<dbReference type="Proteomes" id="UP000077266">
    <property type="component" value="Unassembled WGS sequence"/>
</dbReference>
<keyword evidence="3" id="KW-1133">Transmembrane helix</keyword>
<dbReference type="CDD" id="cd12087">
    <property type="entry name" value="TM_EGFR-like"/>
    <property type="match status" value="1"/>
</dbReference>
<dbReference type="PANTHER" id="PTHR32208:SF21">
    <property type="entry name" value="LOW QUALITY PROTEIN: ALDEHYDE OXIDASE GLOX-LIKE"/>
    <property type="match status" value="1"/>
</dbReference>
<feature type="compositionally biased region" description="Polar residues" evidence="2">
    <location>
        <begin position="568"/>
        <end position="582"/>
    </location>
</feature>
<dbReference type="AlphaFoldDB" id="A0A165IRA8"/>
<dbReference type="STRING" id="1314781.A0A165IRA8"/>
<keyword evidence="1" id="KW-0732">Signal</keyword>
<dbReference type="CDD" id="cd02851">
    <property type="entry name" value="E_set_GO_C"/>
    <property type="match status" value="1"/>
</dbReference>
<proteinExistence type="predicted"/>
<feature type="region of interest" description="Disordered" evidence="2">
    <location>
        <begin position="680"/>
        <end position="700"/>
    </location>
</feature>
<dbReference type="OrthoDB" id="2019572at2759"/>
<dbReference type="InterPro" id="IPR011043">
    <property type="entry name" value="Gal_Oxase/kelch_b-propeller"/>
</dbReference>
<evidence type="ECO:0000256" key="1">
    <source>
        <dbReference type="ARBA" id="ARBA00022729"/>
    </source>
</evidence>
<feature type="domain" description="Glyoxal oxidase N-terminal" evidence="4">
    <location>
        <begin position="81"/>
        <end position="442"/>
    </location>
</feature>
<feature type="region of interest" description="Disordered" evidence="2">
    <location>
        <begin position="636"/>
        <end position="656"/>
    </location>
</feature>
<keyword evidence="7" id="KW-1185">Reference proteome</keyword>
<dbReference type="EMBL" id="KV425984">
    <property type="protein sequence ID" value="KZV93765.1"/>
    <property type="molecule type" value="Genomic_DNA"/>
</dbReference>
<sequence length="764" mass="80815">MMLLGNDEKVYIIDKAEANPTQVGGHPAWAAVWDIKTRTVMPMDVPTNPFCAAGMHLPNGSFAVFGGNAPVTTNGANTPKVNGQTVQDPVYKDWDGRKAIRIIDPCTGANENFGAECQWHDNATYLAMQVERWYPGIESLADGSVVLIGGAKSGGYVNRNWPDLDPGREGGGAIPSFEFFPSRGPPVDMQLMIDTSGLNMYVHAYLMPSGNMFVQSYLKTIMWDYNTNKETPLPDMPNGVVRVYPASAGVAMLPLTPANGYTPTILFCGGSNMPDEAWGNYTAPNWDPWTIPASKDCQRITPEPTDGSEVAYVQDEDMIEGRTMGQFIYLPSGQLLILNGAQNGTAGYSNTPNTPPEQMPYGTGMAAGPTLTPALYDPNAPIGSRWSMEGMSASQIPRLYHSTAVLLPDGSVFCAGSNPSVDYSPNAYYPTEYRAEVFYPLYWGKLRPVVSGIPKTLTYGGSPFDITIDPKSYSGDANAAAENATVVLIRAGFSTHAMNMGQRFMQLDNSYSVADDGTITLHVSQLPPNANLVTPGSILFFVTVNGVPSVGTHVIVGSGAIETQQTLGVTALPSNSPSTTGAKGSGAATEDDAGTGGASAKSPSLGLIVGCIAGGVALLVLIGILIYVCVRRRKAEPAPPSGSLKNSISRPRPGTTLGYKEFKSESRAALAAAGDVGRASSSSVWQDGDGNGNEKFGNGNGNYGNGQGYGGAYDNMGPTRVAAGFAYPNQPASPESTYSGQTAGRQPIQDGGYRGYGQQNGRRY</sequence>
<dbReference type="InterPro" id="IPR013783">
    <property type="entry name" value="Ig-like_fold"/>
</dbReference>
<evidence type="ECO:0000256" key="3">
    <source>
        <dbReference type="SAM" id="Phobius"/>
    </source>
</evidence>
<dbReference type="PANTHER" id="PTHR32208">
    <property type="entry name" value="SECRETED PROTEIN-RELATED"/>
    <property type="match status" value="1"/>
</dbReference>
<feature type="region of interest" description="Disordered" evidence="2">
    <location>
        <begin position="722"/>
        <end position="764"/>
    </location>
</feature>
<evidence type="ECO:0000313" key="6">
    <source>
        <dbReference type="EMBL" id="KZV93765.1"/>
    </source>
</evidence>
<evidence type="ECO:0000259" key="5">
    <source>
        <dbReference type="Pfam" id="PF09118"/>
    </source>
</evidence>
<gene>
    <name evidence="6" type="ORF">EXIGLDRAFT_612621</name>
</gene>
<feature type="compositionally biased region" description="Polar residues" evidence="2">
    <location>
        <begin position="730"/>
        <end position="744"/>
    </location>
</feature>
<dbReference type="Pfam" id="PF07250">
    <property type="entry name" value="Glyoxal_oxid_N"/>
    <property type="match status" value="1"/>
</dbReference>
<keyword evidence="3" id="KW-0812">Transmembrane</keyword>
<dbReference type="InterPro" id="IPR014756">
    <property type="entry name" value="Ig_E-set"/>
</dbReference>
<evidence type="ECO:0000313" key="7">
    <source>
        <dbReference type="Proteomes" id="UP000077266"/>
    </source>
</evidence>
<dbReference type="InterPro" id="IPR015202">
    <property type="entry name" value="GO-like_E_set"/>
</dbReference>
<feature type="region of interest" description="Disordered" evidence="2">
    <location>
        <begin position="568"/>
        <end position="601"/>
    </location>
</feature>
<evidence type="ECO:0000256" key="2">
    <source>
        <dbReference type="SAM" id="MobiDB-lite"/>
    </source>
</evidence>
<accession>A0A165IRA8</accession>
<protein>
    <submittedName>
        <fullName evidence="6">DUF1929-domain-containing protein</fullName>
    </submittedName>
</protein>
<dbReference type="Pfam" id="PF09118">
    <property type="entry name" value="GO-like_E_set"/>
    <property type="match status" value="1"/>
</dbReference>
<organism evidence="6 7">
    <name type="scientific">Exidia glandulosa HHB12029</name>
    <dbReference type="NCBI Taxonomy" id="1314781"/>
    <lineage>
        <taxon>Eukaryota</taxon>
        <taxon>Fungi</taxon>
        <taxon>Dikarya</taxon>
        <taxon>Basidiomycota</taxon>
        <taxon>Agaricomycotina</taxon>
        <taxon>Agaricomycetes</taxon>
        <taxon>Auriculariales</taxon>
        <taxon>Exidiaceae</taxon>
        <taxon>Exidia</taxon>
    </lineage>
</organism>
<dbReference type="InterPro" id="IPR009880">
    <property type="entry name" value="Glyoxal_oxidase_N"/>
</dbReference>
<name>A0A165IRA8_EXIGL</name>
<reference evidence="6 7" key="1">
    <citation type="journal article" date="2016" name="Mol. Biol. Evol.">
        <title>Comparative Genomics of Early-Diverging Mushroom-Forming Fungi Provides Insights into the Origins of Lignocellulose Decay Capabilities.</title>
        <authorList>
            <person name="Nagy L.G."/>
            <person name="Riley R."/>
            <person name="Tritt A."/>
            <person name="Adam C."/>
            <person name="Daum C."/>
            <person name="Floudas D."/>
            <person name="Sun H."/>
            <person name="Yadav J.S."/>
            <person name="Pangilinan J."/>
            <person name="Larsson K.H."/>
            <person name="Matsuura K."/>
            <person name="Barry K."/>
            <person name="Labutti K."/>
            <person name="Kuo R."/>
            <person name="Ohm R.A."/>
            <person name="Bhattacharya S.S."/>
            <person name="Shirouzu T."/>
            <person name="Yoshinaga Y."/>
            <person name="Martin F.M."/>
            <person name="Grigoriev I.V."/>
            <person name="Hibbett D.S."/>
        </authorList>
    </citation>
    <scope>NUCLEOTIDE SEQUENCE [LARGE SCALE GENOMIC DNA]</scope>
    <source>
        <strain evidence="6 7">HHB12029</strain>
    </source>
</reference>
<feature type="domain" description="Galactose oxidase-like Early set" evidence="5">
    <location>
        <begin position="447"/>
        <end position="555"/>
    </location>
</feature>
<dbReference type="Gene3D" id="2.130.10.80">
    <property type="entry name" value="Galactose oxidase/kelch, beta-propeller"/>
    <property type="match status" value="1"/>
</dbReference>
<dbReference type="InterPro" id="IPR037293">
    <property type="entry name" value="Gal_Oxidase_central_sf"/>
</dbReference>
<evidence type="ECO:0000259" key="4">
    <source>
        <dbReference type="Pfam" id="PF07250"/>
    </source>
</evidence>
<dbReference type="SUPFAM" id="SSF81296">
    <property type="entry name" value="E set domains"/>
    <property type="match status" value="1"/>
</dbReference>
<feature type="transmembrane region" description="Helical" evidence="3">
    <location>
        <begin position="605"/>
        <end position="630"/>
    </location>
</feature>